<evidence type="ECO:0000313" key="2">
    <source>
        <dbReference type="Ensembl" id="ENSPKIP00000018411.1"/>
    </source>
</evidence>
<feature type="compositionally biased region" description="Basic residues" evidence="1">
    <location>
        <begin position="197"/>
        <end position="208"/>
    </location>
</feature>
<dbReference type="STRING" id="1676925.ENSPKIP00000018411"/>
<accession>A0A3B3RL27</accession>
<dbReference type="Proteomes" id="UP000261540">
    <property type="component" value="Unplaced"/>
</dbReference>
<feature type="region of interest" description="Disordered" evidence="1">
    <location>
        <begin position="99"/>
        <end position="121"/>
    </location>
</feature>
<feature type="region of interest" description="Disordered" evidence="1">
    <location>
        <begin position="158"/>
        <end position="213"/>
    </location>
</feature>
<reference evidence="2" key="2">
    <citation type="submission" date="2025-09" db="UniProtKB">
        <authorList>
            <consortium name="Ensembl"/>
        </authorList>
    </citation>
    <scope>IDENTIFICATION</scope>
</reference>
<feature type="compositionally biased region" description="Polar residues" evidence="1">
    <location>
        <begin position="313"/>
        <end position="332"/>
    </location>
</feature>
<dbReference type="Ensembl" id="ENSPKIT00000036245.1">
    <property type="protein sequence ID" value="ENSPKIP00000018411.1"/>
    <property type="gene ID" value="ENSPKIG00000003992.1"/>
</dbReference>
<evidence type="ECO:0000256" key="1">
    <source>
        <dbReference type="SAM" id="MobiDB-lite"/>
    </source>
</evidence>
<dbReference type="RefSeq" id="XP_023673729.1">
    <property type="nucleotide sequence ID" value="XM_023817961.2"/>
</dbReference>
<dbReference type="AlphaFoldDB" id="A0A3B3RL27"/>
<organism evidence="2 3">
    <name type="scientific">Paramormyrops kingsleyae</name>
    <dbReference type="NCBI Taxonomy" id="1676925"/>
    <lineage>
        <taxon>Eukaryota</taxon>
        <taxon>Metazoa</taxon>
        <taxon>Chordata</taxon>
        <taxon>Craniata</taxon>
        <taxon>Vertebrata</taxon>
        <taxon>Euteleostomi</taxon>
        <taxon>Actinopterygii</taxon>
        <taxon>Neopterygii</taxon>
        <taxon>Teleostei</taxon>
        <taxon>Osteoglossocephala</taxon>
        <taxon>Osteoglossomorpha</taxon>
        <taxon>Osteoglossiformes</taxon>
        <taxon>Mormyridae</taxon>
        <taxon>Paramormyrops</taxon>
    </lineage>
</organism>
<sequence length="403" mass="44997">MPRSVKSRKVKGHPVPVPTPSIPVQLDVIRGPLFMPQWCKLVAQEQGEEVVVAILDKLINDVTEKCYKMHQERQLVPFVASLARNILVKLVEAVSLKKDEGEDPDAGPLWEEDSEPQPCPGDSWAQFSVPLVYSRPQVTVDALPQKEFQESLPYEILDKEHQNHKKSTKSQNSTTRASKPVALQPETPKAASPLKREQRRKKPQHLKVAHPIPNAPQSVQLVAELSNQKEDLGHLKNQLMAKCSPERLKLPKLDACYPRRQAVWPGFEVLSLNTSLPHSQKVKGRSATEKLVNGRPARHNGNSFPTLRKSPLNGGQNHPSSSSLGKETNQPQHFIPSSSIMILDSTSLSPGVTQRNQHDRSSKQHSYALGHRQNLQPIISSVPLPLHSGDQLTFQHRVNISRT</sequence>
<proteinExistence type="predicted"/>
<dbReference type="GeneTree" id="ENSGT00960000187962"/>
<evidence type="ECO:0000313" key="3">
    <source>
        <dbReference type="Proteomes" id="UP000261540"/>
    </source>
</evidence>
<reference evidence="2" key="1">
    <citation type="submission" date="2025-08" db="UniProtKB">
        <authorList>
            <consortium name="Ensembl"/>
        </authorList>
    </citation>
    <scope>IDENTIFICATION</scope>
</reference>
<feature type="region of interest" description="Disordered" evidence="1">
    <location>
        <begin position="276"/>
        <end position="332"/>
    </location>
</feature>
<name>A0A3B3RL27_9TELE</name>
<dbReference type="GeneID" id="111847074"/>
<protein>
    <submittedName>
        <fullName evidence="2">Uncharacterized protein</fullName>
    </submittedName>
</protein>
<dbReference type="Pfam" id="PF15479">
    <property type="entry name" value="DUF4639"/>
    <property type="match status" value="1"/>
</dbReference>
<dbReference type="PANTHER" id="PTHR34438">
    <property type="entry name" value="SI:DKEY-97L20.6"/>
    <property type="match status" value="1"/>
</dbReference>
<dbReference type="PANTHER" id="PTHR34438:SF1">
    <property type="entry name" value="CHROMOSOME 2 OPEN READING FRAME 81"/>
    <property type="match status" value="1"/>
</dbReference>
<feature type="compositionally biased region" description="Acidic residues" evidence="1">
    <location>
        <begin position="101"/>
        <end position="115"/>
    </location>
</feature>
<dbReference type="RefSeq" id="XP_023673728.1">
    <property type="nucleotide sequence ID" value="XM_023817960.2"/>
</dbReference>
<dbReference type="InterPro" id="IPR028042">
    <property type="entry name" value="DUF4639"/>
</dbReference>
<keyword evidence="3" id="KW-1185">Reference proteome</keyword>